<keyword evidence="1" id="KW-1133">Transmembrane helix</keyword>
<name>A0ABD2AVW6_VESMC</name>
<feature type="non-terminal residue" evidence="2">
    <location>
        <position position="1"/>
    </location>
</feature>
<sequence>DPTFFRFSRIPELQYKASNISSYISLIRIGISINMYLYTLHCTQYLGGTDNSTCKQSKDDQEDDFLSSFLHSFRLYQQPSRRVQTCSCFFNFGSSNFSFTLYVIFYNLDLIIYRLLILFYILLDFNI</sequence>
<reference evidence="2 3" key="1">
    <citation type="journal article" date="2024" name="Ann. Entomol. Soc. Am.">
        <title>Genomic analyses of the southern and eastern yellowjacket wasps (Hymenoptera: Vespidae) reveal evolutionary signatures of social life.</title>
        <authorList>
            <person name="Catto M.A."/>
            <person name="Caine P.B."/>
            <person name="Orr S.E."/>
            <person name="Hunt B.G."/>
            <person name="Goodisman M.A.D."/>
        </authorList>
    </citation>
    <scope>NUCLEOTIDE SEQUENCE [LARGE SCALE GENOMIC DNA]</scope>
    <source>
        <strain evidence="2">232</strain>
        <tissue evidence="2">Head and thorax</tissue>
    </source>
</reference>
<keyword evidence="1" id="KW-0472">Membrane</keyword>
<keyword evidence="1" id="KW-0812">Transmembrane</keyword>
<evidence type="ECO:0000256" key="1">
    <source>
        <dbReference type="SAM" id="Phobius"/>
    </source>
</evidence>
<gene>
    <name evidence="2" type="ORF">V1477_018625</name>
</gene>
<protein>
    <submittedName>
        <fullName evidence="2">Uncharacterized protein</fullName>
    </submittedName>
</protein>
<keyword evidence="3" id="KW-1185">Reference proteome</keyword>
<accession>A0ABD2AVW6</accession>
<proteinExistence type="predicted"/>
<dbReference type="EMBL" id="JAYRBN010000112">
    <property type="protein sequence ID" value="KAL2724764.1"/>
    <property type="molecule type" value="Genomic_DNA"/>
</dbReference>
<comment type="caution">
    <text evidence="2">The sequence shown here is derived from an EMBL/GenBank/DDBJ whole genome shotgun (WGS) entry which is preliminary data.</text>
</comment>
<feature type="transmembrane region" description="Helical" evidence="1">
    <location>
        <begin position="20"/>
        <end position="38"/>
    </location>
</feature>
<evidence type="ECO:0000313" key="3">
    <source>
        <dbReference type="Proteomes" id="UP001607303"/>
    </source>
</evidence>
<evidence type="ECO:0000313" key="2">
    <source>
        <dbReference type="EMBL" id="KAL2724764.1"/>
    </source>
</evidence>
<dbReference type="Proteomes" id="UP001607303">
    <property type="component" value="Unassembled WGS sequence"/>
</dbReference>
<dbReference type="AlphaFoldDB" id="A0ABD2AVW6"/>
<organism evidence="2 3">
    <name type="scientific">Vespula maculifrons</name>
    <name type="common">Eastern yellow jacket</name>
    <name type="synonym">Wasp</name>
    <dbReference type="NCBI Taxonomy" id="7453"/>
    <lineage>
        <taxon>Eukaryota</taxon>
        <taxon>Metazoa</taxon>
        <taxon>Ecdysozoa</taxon>
        <taxon>Arthropoda</taxon>
        <taxon>Hexapoda</taxon>
        <taxon>Insecta</taxon>
        <taxon>Pterygota</taxon>
        <taxon>Neoptera</taxon>
        <taxon>Endopterygota</taxon>
        <taxon>Hymenoptera</taxon>
        <taxon>Apocrita</taxon>
        <taxon>Aculeata</taxon>
        <taxon>Vespoidea</taxon>
        <taxon>Vespidae</taxon>
        <taxon>Vespinae</taxon>
        <taxon>Vespula</taxon>
    </lineage>
</organism>
<feature type="transmembrane region" description="Helical" evidence="1">
    <location>
        <begin position="99"/>
        <end position="123"/>
    </location>
</feature>